<dbReference type="InterPro" id="IPR036155">
    <property type="entry name" value="Crypto/Photolyase_N_sf"/>
</dbReference>
<dbReference type="InterPro" id="IPR005101">
    <property type="entry name" value="Cryptochr/Photolyase_FAD-bd"/>
</dbReference>
<dbReference type="PROSITE" id="PS51645">
    <property type="entry name" value="PHR_CRY_ALPHA_BETA"/>
    <property type="match status" value="1"/>
</dbReference>
<comment type="caution">
    <text evidence="9">The sequence shown here is derived from an EMBL/GenBank/DDBJ whole genome shotgun (WGS) entry which is preliminary data.</text>
</comment>
<dbReference type="RefSeq" id="WP_320551753.1">
    <property type="nucleotide sequence ID" value="NZ_JAQLOK010000004.1"/>
</dbReference>
<comment type="similarity">
    <text evidence="3">Belongs to the DNA photolyase class-1 family.</text>
</comment>
<dbReference type="PRINTS" id="PR00147">
    <property type="entry name" value="DNAPHOTLYASE"/>
</dbReference>
<dbReference type="InterPro" id="IPR002081">
    <property type="entry name" value="Cryptochrome/DNA_photolyase_1"/>
</dbReference>
<keyword evidence="6 7" id="KW-0157">Chromophore</keyword>
<dbReference type="InterPro" id="IPR014729">
    <property type="entry name" value="Rossmann-like_a/b/a_fold"/>
</dbReference>
<dbReference type="SUPFAM" id="SSF52425">
    <property type="entry name" value="Cryptochrome/photolyase, N-terminal domain"/>
    <property type="match status" value="1"/>
</dbReference>
<comment type="similarity">
    <text evidence="7">Belongs to the DNA photolyase family.</text>
</comment>
<dbReference type="EMBL" id="JARJJS010000003">
    <property type="protein sequence ID" value="MDF4025816.1"/>
    <property type="molecule type" value="Genomic_DNA"/>
</dbReference>
<comment type="cofactor">
    <cofactor evidence="1">
        <name>(6R)-5,10-methylene-5,6,7,8-tetrahydrofolate</name>
        <dbReference type="ChEBI" id="CHEBI:15636"/>
    </cofactor>
</comment>
<dbReference type="PROSITE" id="PS00394">
    <property type="entry name" value="DNA_PHOTOLYASES_1_1"/>
    <property type="match status" value="1"/>
</dbReference>
<proteinExistence type="inferred from homology"/>
<dbReference type="Pfam" id="PF00875">
    <property type="entry name" value="DNA_photolyase"/>
    <property type="match status" value="1"/>
</dbReference>
<evidence type="ECO:0000313" key="10">
    <source>
        <dbReference type="Proteomes" id="UP001528850"/>
    </source>
</evidence>
<accession>A0ABT6BCF3</accession>
<dbReference type="InterPro" id="IPR018394">
    <property type="entry name" value="DNA_photolyase_1_CS_C"/>
</dbReference>
<dbReference type="Gene3D" id="3.40.50.620">
    <property type="entry name" value="HUPs"/>
    <property type="match status" value="1"/>
</dbReference>
<keyword evidence="10" id="KW-1185">Reference proteome</keyword>
<protein>
    <submittedName>
        <fullName evidence="9">Deoxyribodipyrimidine photo-lyase</fullName>
    </submittedName>
</protein>
<dbReference type="Proteomes" id="UP001528850">
    <property type="component" value="Unassembled WGS sequence"/>
</dbReference>
<keyword evidence="5 7" id="KW-0274">FAD</keyword>
<dbReference type="Gene3D" id="1.10.579.10">
    <property type="entry name" value="DNA Cyclobutane Dipyrimidine Photolyase, subunit A, domain 3"/>
    <property type="match status" value="1"/>
</dbReference>
<dbReference type="Pfam" id="PF03441">
    <property type="entry name" value="FAD_binding_7"/>
    <property type="match status" value="1"/>
</dbReference>
<dbReference type="SUPFAM" id="SSF48173">
    <property type="entry name" value="Cryptochrome/photolyase FAD-binding domain"/>
    <property type="match status" value="1"/>
</dbReference>
<evidence type="ECO:0000256" key="1">
    <source>
        <dbReference type="ARBA" id="ARBA00001932"/>
    </source>
</evidence>
<evidence type="ECO:0000256" key="2">
    <source>
        <dbReference type="ARBA" id="ARBA00001974"/>
    </source>
</evidence>
<sequence length="471" mass="53149">MTTTAIHWFRRDLRLADNPALAAAAAAHAHVVPLYIHAPEEEGEWAPGAASRWWLHHSLHALDAGLRRHRGGLQVLHGGTLDALRAAIQATGATAVYANRLYDPASRRRDKAVFDALEDDGIEVVTCNAALWCEPWDIATKQDEPYRVFTPFWRSLRPRIDEVEAIAEPSPLSLAALPHAATLASLDLLPSLDWARGFKAWTPGEAGAQAMLDLFADDAVGHYAESRDMPARHGTSRLSPHLHFGEISPRQVAAGLRQRLSRRRNAVDIEPYLRQLGWREFGHHLLYHFPKTTKENFNPRFDGFRWARRDNHALRRWQRGQTGIPIVDAGMRELWATGWMHNRVRMLTASFLTKNLRQHWVLGSYWFWDTLVDADLANNAMGWQWVAGSGADAAPYFRIFNPVTQSQKFDPDGAYIRQWIPELVDAPGHLVHAPWEDEAFLKASGYPAPMVDLKATREAALTAYQGLKHDP</sequence>
<dbReference type="Gene3D" id="1.25.40.80">
    <property type="match status" value="1"/>
</dbReference>
<dbReference type="InterPro" id="IPR006050">
    <property type="entry name" value="DNA_photolyase_N"/>
</dbReference>
<evidence type="ECO:0000256" key="7">
    <source>
        <dbReference type="RuleBase" id="RU004182"/>
    </source>
</evidence>
<organism evidence="9 10">
    <name type="scientific">Luteibacter sahnii</name>
    <dbReference type="NCBI Taxonomy" id="3021977"/>
    <lineage>
        <taxon>Bacteria</taxon>
        <taxon>Pseudomonadati</taxon>
        <taxon>Pseudomonadota</taxon>
        <taxon>Gammaproteobacteria</taxon>
        <taxon>Lysobacterales</taxon>
        <taxon>Rhodanobacteraceae</taxon>
        <taxon>Luteibacter</taxon>
    </lineage>
</organism>
<comment type="cofactor">
    <cofactor evidence="2">
        <name>FAD</name>
        <dbReference type="ChEBI" id="CHEBI:57692"/>
    </cofactor>
</comment>
<dbReference type="PANTHER" id="PTHR11455">
    <property type="entry name" value="CRYPTOCHROME"/>
    <property type="match status" value="1"/>
</dbReference>
<evidence type="ECO:0000256" key="5">
    <source>
        <dbReference type="ARBA" id="ARBA00022827"/>
    </source>
</evidence>
<evidence type="ECO:0000259" key="8">
    <source>
        <dbReference type="PROSITE" id="PS51645"/>
    </source>
</evidence>
<evidence type="ECO:0000256" key="6">
    <source>
        <dbReference type="ARBA" id="ARBA00022991"/>
    </source>
</evidence>
<reference evidence="9 10" key="1">
    <citation type="journal article" date="2024" name="Curr. Microbiol.">
        <title>Luteibacter sahnii sp. nov., A Novel Yellow-Colored Xanthomonadin Pigment Producing Probiotic Bacterium from Healthy Rice Seed Microbiome.</title>
        <authorList>
            <person name="Jaiswal G."/>
            <person name="Rana R."/>
            <person name="Nayak P.K."/>
            <person name="Chouhan R."/>
            <person name="Gandhi S.G."/>
            <person name="Patel H.K."/>
            <person name="Patil P.B."/>
        </authorList>
    </citation>
    <scope>NUCLEOTIDE SEQUENCE [LARGE SCALE GENOMIC DNA]</scope>
    <source>
        <strain evidence="9 10">PPL201</strain>
    </source>
</reference>
<gene>
    <name evidence="9" type="ORF">P3W24_12640</name>
</gene>
<evidence type="ECO:0000256" key="3">
    <source>
        <dbReference type="ARBA" id="ARBA00005862"/>
    </source>
</evidence>
<dbReference type="InterPro" id="IPR036134">
    <property type="entry name" value="Crypto/Photolyase_FAD-like_sf"/>
</dbReference>
<name>A0ABT6BCF3_9GAMM</name>
<feature type="domain" description="Photolyase/cryptochrome alpha/beta" evidence="8">
    <location>
        <begin position="3"/>
        <end position="132"/>
    </location>
</feature>
<evidence type="ECO:0000313" key="9">
    <source>
        <dbReference type="EMBL" id="MDF4025816.1"/>
    </source>
</evidence>
<evidence type="ECO:0000256" key="4">
    <source>
        <dbReference type="ARBA" id="ARBA00022630"/>
    </source>
</evidence>
<keyword evidence="4 7" id="KW-0285">Flavoprotein</keyword>
<dbReference type="PANTHER" id="PTHR11455:SF9">
    <property type="entry name" value="CRYPTOCHROME CIRCADIAN CLOCK 5 ISOFORM X1"/>
    <property type="match status" value="1"/>
</dbReference>